<feature type="non-terminal residue" evidence="2">
    <location>
        <position position="77"/>
    </location>
</feature>
<dbReference type="EMBL" id="LAZR01060364">
    <property type="protein sequence ID" value="KKK65831.1"/>
    <property type="molecule type" value="Genomic_DNA"/>
</dbReference>
<name>A0A0F9A0V4_9ZZZZ</name>
<accession>A0A0F9A0V4</accession>
<keyword evidence="1" id="KW-0175">Coiled coil</keyword>
<dbReference type="AlphaFoldDB" id="A0A0F9A0V4"/>
<evidence type="ECO:0000313" key="2">
    <source>
        <dbReference type="EMBL" id="KKK65831.1"/>
    </source>
</evidence>
<protein>
    <submittedName>
        <fullName evidence="2">Uncharacterized protein</fullName>
    </submittedName>
</protein>
<gene>
    <name evidence="2" type="ORF">LCGC14_2970190</name>
</gene>
<comment type="caution">
    <text evidence="2">The sequence shown here is derived from an EMBL/GenBank/DDBJ whole genome shotgun (WGS) entry which is preliminary data.</text>
</comment>
<sequence length="77" mass="9374">MNYIGPIKNPKSKIKEVEDKMGNRVYNYRYNDNKKIIKLNKELKENLKETIKYKEAKEETLRLTEKIDKLEIKEDKR</sequence>
<organism evidence="2">
    <name type="scientific">marine sediment metagenome</name>
    <dbReference type="NCBI Taxonomy" id="412755"/>
    <lineage>
        <taxon>unclassified sequences</taxon>
        <taxon>metagenomes</taxon>
        <taxon>ecological metagenomes</taxon>
    </lineage>
</organism>
<proteinExistence type="predicted"/>
<feature type="coiled-coil region" evidence="1">
    <location>
        <begin position="39"/>
        <end position="73"/>
    </location>
</feature>
<reference evidence="2" key="1">
    <citation type="journal article" date="2015" name="Nature">
        <title>Complex archaea that bridge the gap between prokaryotes and eukaryotes.</title>
        <authorList>
            <person name="Spang A."/>
            <person name="Saw J.H."/>
            <person name="Jorgensen S.L."/>
            <person name="Zaremba-Niedzwiedzka K."/>
            <person name="Martijn J."/>
            <person name="Lind A.E."/>
            <person name="van Eijk R."/>
            <person name="Schleper C."/>
            <person name="Guy L."/>
            <person name="Ettema T.J."/>
        </authorList>
    </citation>
    <scope>NUCLEOTIDE SEQUENCE</scope>
</reference>
<evidence type="ECO:0000256" key="1">
    <source>
        <dbReference type="SAM" id="Coils"/>
    </source>
</evidence>